<evidence type="ECO:0000313" key="3">
    <source>
        <dbReference type="Proteomes" id="UP000694844"/>
    </source>
</evidence>
<evidence type="ECO:0000313" key="4">
    <source>
        <dbReference type="RefSeq" id="XP_022286600.1"/>
    </source>
</evidence>
<evidence type="ECO:0000256" key="2">
    <source>
        <dbReference type="SAM" id="Phobius"/>
    </source>
</evidence>
<gene>
    <name evidence="4" type="primary">LOC111099574</name>
</gene>
<dbReference type="KEGG" id="cvn:111099574"/>
<dbReference type="GeneID" id="111099574"/>
<keyword evidence="3" id="KW-1185">Reference proteome</keyword>
<feature type="region of interest" description="Disordered" evidence="1">
    <location>
        <begin position="162"/>
        <end position="181"/>
    </location>
</feature>
<keyword evidence="2" id="KW-0812">Transmembrane</keyword>
<feature type="transmembrane region" description="Helical" evidence="2">
    <location>
        <begin position="32"/>
        <end position="53"/>
    </location>
</feature>
<protein>
    <submittedName>
        <fullName evidence="4">Uncharacterized protein LOC111099574</fullName>
    </submittedName>
</protein>
<dbReference type="RefSeq" id="XP_022286600.1">
    <property type="nucleotide sequence ID" value="XM_022430892.1"/>
</dbReference>
<dbReference type="Proteomes" id="UP000694844">
    <property type="component" value="Chromosome 6"/>
</dbReference>
<sequence length="202" mass="23220">MTLYTETVLTTKKILTTISYPTEMCLKTGKLYYIYFFMLISNNAMFIETALLVKRYTEQDKCNGTQSTLEKVHRCPHDDKSTQERLRKKGCDKFPMCLGEPLVYHCIKYKKCLVEVCARREFIVDSECFNPPRQKTIHEPVDSKNEDIQLCVELEDKLSSESKFPASTESTESTESKTRTSGSKEGINYFVVYGTLLLIIVG</sequence>
<name>A0A8B8A608_CRAVI</name>
<keyword evidence="2" id="KW-1133">Transmembrane helix</keyword>
<reference evidence="4" key="1">
    <citation type="submission" date="2025-08" db="UniProtKB">
        <authorList>
            <consortium name="RefSeq"/>
        </authorList>
    </citation>
    <scope>IDENTIFICATION</scope>
    <source>
        <tissue evidence="4">Whole sample</tissue>
    </source>
</reference>
<dbReference type="AlphaFoldDB" id="A0A8B8A608"/>
<evidence type="ECO:0000256" key="1">
    <source>
        <dbReference type="SAM" id="MobiDB-lite"/>
    </source>
</evidence>
<keyword evidence="2" id="KW-0472">Membrane</keyword>
<organism evidence="3 4">
    <name type="scientific">Crassostrea virginica</name>
    <name type="common">Eastern oyster</name>
    <dbReference type="NCBI Taxonomy" id="6565"/>
    <lineage>
        <taxon>Eukaryota</taxon>
        <taxon>Metazoa</taxon>
        <taxon>Spiralia</taxon>
        <taxon>Lophotrochozoa</taxon>
        <taxon>Mollusca</taxon>
        <taxon>Bivalvia</taxon>
        <taxon>Autobranchia</taxon>
        <taxon>Pteriomorphia</taxon>
        <taxon>Ostreida</taxon>
        <taxon>Ostreoidea</taxon>
        <taxon>Ostreidae</taxon>
        <taxon>Crassostrea</taxon>
    </lineage>
</organism>
<accession>A0A8B8A608</accession>
<feature type="compositionally biased region" description="Low complexity" evidence="1">
    <location>
        <begin position="167"/>
        <end position="181"/>
    </location>
</feature>
<proteinExistence type="predicted"/>